<keyword evidence="1" id="KW-0853">WD repeat</keyword>
<feature type="region of interest" description="Disordered" evidence="2">
    <location>
        <begin position="988"/>
        <end position="1010"/>
    </location>
</feature>
<evidence type="ECO:0000256" key="1">
    <source>
        <dbReference type="PROSITE-ProRule" id="PRU00221"/>
    </source>
</evidence>
<dbReference type="InterPro" id="IPR052779">
    <property type="entry name" value="WDR62"/>
</dbReference>
<dbReference type="PANTHER" id="PTHR45589">
    <property type="entry name" value="WD REPEAT DOMAIN 62, ISOFORM G"/>
    <property type="match status" value="1"/>
</dbReference>
<dbReference type="PANTHER" id="PTHR45589:SF1">
    <property type="entry name" value="WD REPEAT DOMAIN 62, ISOFORM G"/>
    <property type="match status" value="1"/>
</dbReference>
<keyword evidence="4" id="KW-1185">Reference proteome</keyword>
<dbReference type="InterPro" id="IPR015943">
    <property type="entry name" value="WD40/YVTN_repeat-like_dom_sf"/>
</dbReference>
<sequence length="1207" mass="131268">MNHRKPKKSDSASKLILEEIIGLTSKNGNGLASNHITGDCIYIAGCVVVVYNVNSAIQTHLIVSSRTPKPLNCVASLHGPNKIVAAGESGHQPAVVVWDYSTQTVVCELKVHRFGVSCIAFSPDGKHLVSIGFPHDGYLCLWDWKSGTMVTRIKSSSSCTGISCVSFSSDARVFVTAGKKHLKFWTLGSSTRPRSSDASLPTLDGKSATLGEQKGSSFVSVVSATSSSANLVGGNRAVKLYPIYALTDAGVLCLIKSGFSVTRWVDLEVDKSFAMSISNKLIACACTNGVVKLFTIETMKNAGTLQYLKAKEHHESTDTGETKPSEKAFHSDPALPDAIACQFSSSGKLVVVYENHSLYIWDVDDVSQVSRCCVLVSHSACIWDVKNLPCENMHDPALACVARGCCGGTSFATCSTDGTIRLWDLLLQPEGNGTSVGTDKASALHLAGAGIFERDIVESAIDTKGFRSLAVSSDGIYMAAGDSQGNLHLYNLHTSDYTCIQNAHDSEILSLTFNLPSKNHAGKEVSENYYLLASGGRDRMIHLYDVKRGLEVIGSMDDHSAAVTSVKLTFDGRKIVSCSADRSLVFRDVSITDTGCRISRCHHQMASLGTIYDMVIDPSMEVAVTVGQDKKINAYSISSGKLLKTFKQHGSFGEPIKVTLDPSSSYLVCSYSNKSICIYDFTNGELVTQAVGHGEVITGIIFLPDCKHLVSVGGEGCIFVWRLPSTLSSRMQLRMMENAGPVSPRSMHKPLILRKRSLHDEKDIDVEDVFSQEQRSQDVSAFEFSISRLPKWAQAKVASEETLSPTPEVQNKEPDSSLMSENGESELESSMSENGEPEHNSSLLGENGLTPTTKGPDQLHGPLQPILESDELCLTNISRGSSGSDASENSPLPQSTSSFAMDNRWLTVHTVYHELLDSPDAVDTNDEMVPFSAPTFLNNPAFEVSRNHGDCIERTQEIPVPTNHVSVKSFPGPSNQDGALIHNPRTSSAASVEQMNPDTQKNPVQTIKDDGDSERMIQNDDIFSQNFSNLSSALKLEGRRLSVRRNYSARFVVRRDHVTGCKRIFEALHQPSDGEVLNIGANETTSHTLSRLPLNKVVEDCQTSDHDPMKVEGMNEIGQIKDSSVQIQERINECKKALFDMDSAADNTLQLFSNMQSLITSEGIITPELYDQAAALIPRVIKKIHALADLVQSTKTDSCSNDKMEET</sequence>
<dbReference type="SMART" id="SM00320">
    <property type="entry name" value="WD40"/>
    <property type="match status" value="12"/>
</dbReference>
<feature type="compositionally biased region" description="Polar residues" evidence="2">
    <location>
        <begin position="817"/>
        <end position="833"/>
    </location>
</feature>
<dbReference type="SUPFAM" id="SSF50978">
    <property type="entry name" value="WD40 repeat-like"/>
    <property type="match status" value="1"/>
</dbReference>
<accession>A0AA41RWX0</accession>
<gene>
    <name evidence="3" type="ORF">MKW94_007282</name>
</gene>
<protein>
    <submittedName>
        <fullName evidence="3">Uncharacterized protein</fullName>
    </submittedName>
</protein>
<name>A0AA41RWX0_PAPNU</name>
<organism evidence="3 4">
    <name type="scientific">Papaver nudicaule</name>
    <name type="common">Iceland poppy</name>
    <dbReference type="NCBI Taxonomy" id="74823"/>
    <lineage>
        <taxon>Eukaryota</taxon>
        <taxon>Viridiplantae</taxon>
        <taxon>Streptophyta</taxon>
        <taxon>Embryophyta</taxon>
        <taxon>Tracheophyta</taxon>
        <taxon>Spermatophyta</taxon>
        <taxon>Magnoliopsida</taxon>
        <taxon>Ranunculales</taxon>
        <taxon>Papaveraceae</taxon>
        <taxon>Papaveroideae</taxon>
        <taxon>Papaver</taxon>
    </lineage>
</organism>
<evidence type="ECO:0000313" key="4">
    <source>
        <dbReference type="Proteomes" id="UP001177140"/>
    </source>
</evidence>
<feature type="region of interest" description="Disordered" evidence="2">
    <location>
        <begin position="876"/>
        <end position="898"/>
    </location>
</feature>
<reference evidence="3" key="1">
    <citation type="submission" date="2022-03" db="EMBL/GenBank/DDBJ databases">
        <title>A functionally conserved STORR gene fusion in Papaver species that diverged 16.8 million years ago.</title>
        <authorList>
            <person name="Catania T."/>
        </authorList>
    </citation>
    <scope>NUCLEOTIDE SEQUENCE</scope>
    <source>
        <strain evidence="3">S-191538</strain>
    </source>
</reference>
<dbReference type="Gene3D" id="2.130.10.10">
    <property type="entry name" value="YVTN repeat-like/Quinoprotein amine dehydrogenase"/>
    <property type="match status" value="4"/>
</dbReference>
<feature type="compositionally biased region" description="Polar residues" evidence="2">
    <location>
        <begin position="988"/>
        <end position="1005"/>
    </location>
</feature>
<dbReference type="InterPro" id="IPR036322">
    <property type="entry name" value="WD40_repeat_dom_sf"/>
</dbReference>
<evidence type="ECO:0000313" key="3">
    <source>
        <dbReference type="EMBL" id="MCL7028042.1"/>
    </source>
</evidence>
<dbReference type="EMBL" id="JAJJMA010074964">
    <property type="protein sequence ID" value="MCL7028042.1"/>
    <property type="molecule type" value="Genomic_DNA"/>
</dbReference>
<proteinExistence type="predicted"/>
<dbReference type="Proteomes" id="UP001177140">
    <property type="component" value="Unassembled WGS sequence"/>
</dbReference>
<dbReference type="Pfam" id="PF00400">
    <property type="entry name" value="WD40"/>
    <property type="match status" value="6"/>
</dbReference>
<feature type="region of interest" description="Disordered" evidence="2">
    <location>
        <begin position="798"/>
        <end position="863"/>
    </location>
</feature>
<dbReference type="AlphaFoldDB" id="A0AA41RWX0"/>
<dbReference type="PROSITE" id="PS50082">
    <property type="entry name" value="WD_REPEATS_2"/>
    <property type="match status" value="2"/>
</dbReference>
<feature type="repeat" description="WD" evidence="1">
    <location>
        <begin position="690"/>
        <end position="731"/>
    </location>
</feature>
<dbReference type="InterPro" id="IPR011047">
    <property type="entry name" value="Quinoprotein_ADH-like_sf"/>
</dbReference>
<feature type="repeat" description="WD" evidence="1">
    <location>
        <begin position="411"/>
        <end position="425"/>
    </location>
</feature>
<evidence type="ECO:0000256" key="2">
    <source>
        <dbReference type="SAM" id="MobiDB-lite"/>
    </source>
</evidence>
<dbReference type="InterPro" id="IPR001680">
    <property type="entry name" value="WD40_rpt"/>
</dbReference>
<feature type="compositionally biased region" description="Polar residues" evidence="2">
    <location>
        <begin position="840"/>
        <end position="855"/>
    </location>
</feature>
<comment type="caution">
    <text evidence="3">The sequence shown here is derived from an EMBL/GenBank/DDBJ whole genome shotgun (WGS) entry which is preliminary data.</text>
</comment>
<dbReference type="SUPFAM" id="SSF50998">
    <property type="entry name" value="Quinoprotein alcohol dehydrogenase-like"/>
    <property type="match status" value="1"/>
</dbReference>